<proteinExistence type="predicted"/>
<dbReference type="EMBL" id="FTOO01000001">
    <property type="protein sequence ID" value="SIS56513.1"/>
    <property type="molecule type" value="Genomic_DNA"/>
</dbReference>
<reference evidence="4" key="1">
    <citation type="submission" date="2017-01" db="EMBL/GenBank/DDBJ databases">
        <authorList>
            <person name="Varghese N."/>
            <person name="Submissions S."/>
        </authorList>
    </citation>
    <scope>NUCLEOTIDE SEQUENCE [LARGE SCALE GENOMIC DNA]</scope>
    <source>
        <strain evidence="4">DSM 16176</strain>
    </source>
</reference>
<sequence length="321" mass="33531">MSLRRAARRVAWAGLVAGGVACAPVISAATSSPAKELQQALQAWQQAPYRQTLSSAQAGLSVTWQAAYAREAAWANLAAKLQRDGQLTLFRAEDDVWQVNGTPAEWFTSQGATGRASVFWFHGAAYEQQPGGWVGAARPPVLWEPAMGAWTSVRLTSQGVQDDEMLAVMDPKSVSSVFGPWIAAVAGTQLFGARGISEADLEALVAHTTVYGHFTISRAAGSPELTAATVAAVVDVPSVVALHAFGAKAAAAIQQMTWRLTWTMRTSYLPVAKPLPQGLHPAGWPSPSQPPASQNSTANGTAGGNAAQSQGSANGSLQNGT</sequence>
<dbReference type="STRING" id="252246.SAMN05421799_101350"/>
<feature type="signal peptide" evidence="2">
    <location>
        <begin position="1"/>
        <end position="28"/>
    </location>
</feature>
<dbReference type="RefSeq" id="WP_076344413.1">
    <property type="nucleotide sequence ID" value="NZ_FTOO01000001.1"/>
</dbReference>
<evidence type="ECO:0000313" key="4">
    <source>
        <dbReference type="Proteomes" id="UP000186156"/>
    </source>
</evidence>
<evidence type="ECO:0000256" key="2">
    <source>
        <dbReference type="SAM" id="SignalP"/>
    </source>
</evidence>
<protein>
    <submittedName>
        <fullName evidence="3">Uncharacterized protein</fullName>
    </submittedName>
</protein>
<feature type="region of interest" description="Disordered" evidence="1">
    <location>
        <begin position="279"/>
        <end position="321"/>
    </location>
</feature>
<keyword evidence="2" id="KW-0732">Signal</keyword>
<feature type="chain" id="PRO_5013066017" evidence="2">
    <location>
        <begin position="29"/>
        <end position="321"/>
    </location>
</feature>
<gene>
    <name evidence="3" type="ORF">SAMN05421799_101350</name>
</gene>
<accession>A0A1N7K4J1</accession>
<organism evidence="3 4">
    <name type="scientific">Alicyclobacillus vulcanalis</name>
    <dbReference type="NCBI Taxonomy" id="252246"/>
    <lineage>
        <taxon>Bacteria</taxon>
        <taxon>Bacillati</taxon>
        <taxon>Bacillota</taxon>
        <taxon>Bacilli</taxon>
        <taxon>Bacillales</taxon>
        <taxon>Alicyclobacillaceae</taxon>
        <taxon>Alicyclobacillus</taxon>
    </lineage>
</organism>
<keyword evidence="4" id="KW-1185">Reference proteome</keyword>
<dbReference type="OrthoDB" id="2374047at2"/>
<evidence type="ECO:0000313" key="3">
    <source>
        <dbReference type="EMBL" id="SIS56513.1"/>
    </source>
</evidence>
<dbReference type="PROSITE" id="PS51257">
    <property type="entry name" value="PROKAR_LIPOPROTEIN"/>
    <property type="match status" value="1"/>
</dbReference>
<feature type="compositionally biased region" description="Low complexity" evidence="1">
    <location>
        <begin position="291"/>
        <end position="321"/>
    </location>
</feature>
<dbReference type="AlphaFoldDB" id="A0A1N7K4J1"/>
<evidence type="ECO:0000256" key="1">
    <source>
        <dbReference type="SAM" id="MobiDB-lite"/>
    </source>
</evidence>
<dbReference type="Proteomes" id="UP000186156">
    <property type="component" value="Unassembled WGS sequence"/>
</dbReference>
<name>A0A1N7K4J1_9BACL</name>